<evidence type="ECO:0000256" key="7">
    <source>
        <dbReference type="ARBA" id="ARBA00022989"/>
    </source>
</evidence>
<dbReference type="OMA" id="VNWRESI"/>
<dbReference type="eggNOG" id="ENOG502TFZV">
    <property type="taxonomic scope" value="Eukaryota"/>
</dbReference>
<proteinExistence type="inferred from homology"/>
<comment type="subunit">
    <text evidence="15">Interacts with odr-4.</text>
</comment>
<evidence type="ECO:0000256" key="2">
    <source>
        <dbReference type="ARBA" id="ARBA00022475"/>
    </source>
</evidence>
<evidence type="ECO:0000256" key="14">
    <source>
        <dbReference type="ARBA" id="ARBA00061678"/>
    </source>
</evidence>
<evidence type="ECO:0000256" key="5">
    <source>
        <dbReference type="ARBA" id="ARBA00022692"/>
    </source>
</evidence>
<sequence length="366" mass="41771">MEIDDILWLNISAICAVSINFLLIVLILKKSPKSLGSYKYLMIYINLFEFTYAILYFAEKPDLFTKKSAFFLIVNWRESIFPKFVACILDLLFVGFFGISIAILALHFIYRFLSITNNRHLKSFDSWKIILWFMNPLLNGVTFMITGGIILCADQETNRFMKENYPGLIENTTIIDDLYYMGPFFWPKLANSSSEEYFSWKGAGGSLIVMGLISLSSSIMIYFGVKGYRSMNRLIAQTSCSEKFKSVQKQLFHALVFQTLIPVVLMHIPASAIYITIFFDKSTEIVGETLSLTIAMYPALNPLPTIFIVKNYRKALKGKEINYIFHLNWESISDVFVSLKNCVLGETRVTQVSAFSTQITTGISTK</sequence>
<keyword evidence="9 19" id="KW-0472">Membrane</keyword>
<dbReference type="Proteomes" id="UP000008281">
    <property type="component" value="Unassembled WGS sequence"/>
</dbReference>
<evidence type="ECO:0000256" key="19">
    <source>
        <dbReference type="SAM" id="Phobius"/>
    </source>
</evidence>
<keyword evidence="4" id="KW-0716">Sensory transduction</keyword>
<dbReference type="GO" id="GO:0038022">
    <property type="term" value="F:G protein-coupled olfactory receptor activity"/>
    <property type="evidence" value="ECO:0007669"/>
    <property type="project" value="TreeGrafter"/>
</dbReference>
<dbReference type="InParanoid" id="E3LYM5"/>
<evidence type="ECO:0000256" key="9">
    <source>
        <dbReference type="ARBA" id="ARBA00023136"/>
    </source>
</evidence>
<dbReference type="SUPFAM" id="SSF81321">
    <property type="entry name" value="Family A G protein-coupled receptor-like"/>
    <property type="match status" value="1"/>
</dbReference>
<keyword evidence="2" id="KW-1003">Cell membrane</keyword>
<evidence type="ECO:0000256" key="13">
    <source>
        <dbReference type="ARBA" id="ARBA00054965"/>
    </source>
</evidence>
<keyword evidence="5 19" id="KW-0812">Transmembrane</keyword>
<keyword evidence="3" id="KW-0145">Chemotaxis</keyword>
<organism evidence="21">
    <name type="scientific">Caenorhabditis remanei</name>
    <name type="common">Caenorhabditis vulgaris</name>
    <dbReference type="NCBI Taxonomy" id="31234"/>
    <lineage>
        <taxon>Eukaryota</taxon>
        <taxon>Metazoa</taxon>
        <taxon>Ecdysozoa</taxon>
        <taxon>Nematoda</taxon>
        <taxon>Chromadorea</taxon>
        <taxon>Rhabditida</taxon>
        <taxon>Rhabditina</taxon>
        <taxon>Rhabditomorpha</taxon>
        <taxon>Rhabditoidea</taxon>
        <taxon>Rhabditidae</taxon>
        <taxon>Peloderinae</taxon>
        <taxon>Caenorhabditis</taxon>
    </lineage>
</organism>
<dbReference type="HOGENOM" id="CLU_036335_2_0_1"/>
<evidence type="ECO:0000313" key="20">
    <source>
        <dbReference type="EMBL" id="EFO86652.1"/>
    </source>
</evidence>
<reference evidence="20" key="1">
    <citation type="submission" date="2007-07" db="EMBL/GenBank/DDBJ databases">
        <title>PCAP assembly of the Caenorhabditis remanei genome.</title>
        <authorList>
            <consortium name="The Caenorhabditis remanei Sequencing Consortium"/>
            <person name="Wilson R.K."/>
        </authorList>
    </citation>
    <scope>NUCLEOTIDE SEQUENCE [LARGE SCALE GENOMIC DNA]</scope>
    <source>
        <strain evidence="20">PB4641</strain>
    </source>
</reference>
<keyword evidence="21" id="KW-1185">Reference proteome</keyword>
<dbReference type="Pfam" id="PF10326">
    <property type="entry name" value="7TM_GPCR_Str"/>
    <property type="match status" value="1"/>
</dbReference>
<keyword evidence="7 19" id="KW-1133">Transmembrane helix</keyword>
<feature type="transmembrane region" description="Helical" evidence="19">
    <location>
        <begin position="251"/>
        <end position="277"/>
    </location>
</feature>
<keyword evidence="11" id="KW-0325">Glycoprotein</keyword>
<evidence type="ECO:0000256" key="15">
    <source>
        <dbReference type="ARBA" id="ARBA00064300"/>
    </source>
</evidence>
<keyword evidence="8" id="KW-0969">Cilium</keyword>
<accession>E3LYM5</accession>
<feature type="transmembrane region" description="Helical" evidence="19">
    <location>
        <begin position="203"/>
        <end position="225"/>
    </location>
</feature>
<dbReference type="GO" id="GO:0060170">
    <property type="term" value="C:ciliary membrane"/>
    <property type="evidence" value="ECO:0007669"/>
    <property type="project" value="UniProtKB-SubCell"/>
</dbReference>
<evidence type="ECO:0000256" key="8">
    <source>
        <dbReference type="ARBA" id="ARBA00023069"/>
    </source>
</evidence>
<evidence type="ECO:0000256" key="11">
    <source>
        <dbReference type="ARBA" id="ARBA00023180"/>
    </source>
</evidence>
<dbReference type="GO" id="GO:0042048">
    <property type="term" value="P:olfactory behavior"/>
    <property type="evidence" value="ECO:0007669"/>
    <property type="project" value="TreeGrafter"/>
</dbReference>
<dbReference type="EMBL" id="DS268419">
    <property type="protein sequence ID" value="EFO86652.1"/>
    <property type="molecule type" value="Genomic_DNA"/>
</dbReference>
<dbReference type="PANTHER" id="PTHR22943">
    <property type="entry name" value="7-TRANSMEMBRANE DOMAIN RECEPTOR C.ELEGANS"/>
    <property type="match status" value="1"/>
</dbReference>
<protein>
    <recommendedName>
        <fullName evidence="16">Serpentine receptor class r-10</fullName>
    </recommendedName>
    <alternativeName>
        <fullName evidence="17">Odorant response abnormal protein 10</fullName>
    </alternativeName>
    <alternativeName>
        <fullName evidence="18">Olfactory receptor 10</fullName>
    </alternativeName>
</protein>
<dbReference type="PANTHER" id="PTHR22943:SF6">
    <property type="entry name" value="SEVEN TM RECEPTOR"/>
    <property type="match status" value="1"/>
</dbReference>
<evidence type="ECO:0000256" key="1">
    <source>
        <dbReference type="ARBA" id="ARBA00004272"/>
    </source>
</evidence>
<dbReference type="AlphaFoldDB" id="E3LYM5"/>
<dbReference type="FunCoup" id="E3LYM5">
    <property type="interactions" value="5"/>
</dbReference>
<feature type="transmembrane region" description="Helical" evidence="19">
    <location>
        <begin position="129"/>
        <end position="151"/>
    </location>
</feature>
<evidence type="ECO:0000256" key="17">
    <source>
        <dbReference type="ARBA" id="ARBA00078653"/>
    </source>
</evidence>
<comment type="similarity">
    <text evidence="14">Belongs to the nematode receptor-like protein str family.</text>
</comment>
<feature type="transmembrane region" description="Helical" evidence="19">
    <location>
        <begin position="40"/>
        <end position="58"/>
    </location>
</feature>
<feature type="transmembrane region" description="Helical" evidence="19">
    <location>
        <begin position="289"/>
        <end position="309"/>
    </location>
</feature>
<comment type="subcellular location">
    <subcellularLocation>
        <location evidence="1">Cell projection</location>
        <location evidence="1">Cilium membrane</location>
        <topology evidence="1">Multi-pass membrane protein</topology>
    </subcellularLocation>
</comment>
<evidence type="ECO:0000256" key="6">
    <source>
        <dbReference type="ARBA" id="ARBA00022725"/>
    </source>
</evidence>
<evidence type="ECO:0000256" key="18">
    <source>
        <dbReference type="ARBA" id="ARBA00082489"/>
    </source>
</evidence>
<evidence type="ECO:0000256" key="16">
    <source>
        <dbReference type="ARBA" id="ARBA00067967"/>
    </source>
</evidence>
<comment type="function">
    <text evidence="13">An odorant receptor which affects chemotaxis to the volatile odorant diacetyl. Specifies AWA neuronal cell fate via the odr-7 pathway.</text>
</comment>
<keyword evidence="6" id="KW-0552">Olfaction</keyword>
<dbReference type="STRING" id="31234.E3LYM5"/>
<dbReference type="GO" id="GO:0006935">
    <property type="term" value="P:chemotaxis"/>
    <property type="evidence" value="ECO:0007669"/>
    <property type="project" value="UniProtKB-KW"/>
</dbReference>
<feature type="transmembrane region" description="Helical" evidence="19">
    <location>
        <begin position="6"/>
        <end position="28"/>
    </location>
</feature>
<evidence type="ECO:0000256" key="10">
    <source>
        <dbReference type="ARBA" id="ARBA00023170"/>
    </source>
</evidence>
<evidence type="ECO:0000256" key="4">
    <source>
        <dbReference type="ARBA" id="ARBA00022606"/>
    </source>
</evidence>
<keyword evidence="12" id="KW-0966">Cell projection</keyword>
<evidence type="ECO:0000313" key="21">
    <source>
        <dbReference type="Proteomes" id="UP000008281"/>
    </source>
</evidence>
<gene>
    <name evidence="20" type="ORF">CRE_04877</name>
</gene>
<feature type="transmembrane region" description="Helical" evidence="19">
    <location>
        <begin position="80"/>
        <end position="109"/>
    </location>
</feature>
<keyword evidence="10" id="KW-0675">Receptor</keyword>
<dbReference type="FunFam" id="1.20.1070.10:FF:000128">
    <property type="entry name" value="Seven TM Receptor"/>
    <property type="match status" value="1"/>
</dbReference>
<dbReference type="OrthoDB" id="5856951at2759"/>
<evidence type="ECO:0000256" key="12">
    <source>
        <dbReference type="ARBA" id="ARBA00023273"/>
    </source>
</evidence>
<evidence type="ECO:0000256" key="3">
    <source>
        <dbReference type="ARBA" id="ARBA00022500"/>
    </source>
</evidence>
<name>E3LYM5_CAERE</name>
<dbReference type="InterPro" id="IPR019428">
    <property type="entry name" value="7TM_GPCR_serpentine_rcpt_Str"/>
</dbReference>